<dbReference type="AlphaFoldDB" id="A0A246FG90"/>
<dbReference type="EMBL" id="NJBA01000001">
    <property type="protein sequence ID" value="OWP52440.1"/>
    <property type="molecule type" value="Genomic_DNA"/>
</dbReference>
<dbReference type="Proteomes" id="UP000198145">
    <property type="component" value="Unassembled WGS sequence"/>
</dbReference>
<gene>
    <name evidence="2" type="ORF">CEG18_00990</name>
</gene>
<organism evidence="2 3">
    <name type="scientific">Pseudomonas nitroreducens</name>
    <dbReference type="NCBI Taxonomy" id="46680"/>
    <lineage>
        <taxon>Bacteria</taxon>
        <taxon>Pseudomonadati</taxon>
        <taxon>Pseudomonadota</taxon>
        <taxon>Gammaproteobacteria</taxon>
        <taxon>Pseudomonadales</taxon>
        <taxon>Pseudomonadaceae</taxon>
        <taxon>Pseudomonas</taxon>
    </lineage>
</organism>
<name>A0A246FG90_PSENT</name>
<reference evidence="2 3" key="1">
    <citation type="submission" date="2017-06" db="EMBL/GenBank/DDBJ databases">
        <title>Draft genome of Pseudomonas nitroreducens DF05.</title>
        <authorList>
            <person name="Iyer R."/>
        </authorList>
    </citation>
    <scope>NUCLEOTIDE SEQUENCE [LARGE SCALE GENOMIC DNA]</scope>
    <source>
        <strain evidence="2 3">DF05</strain>
    </source>
</reference>
<sequence>MKALAAAGLLLTLCAAQTAHAGDWQVCQLEVEITGALKPPVRGLEGRVESARPRSAGTECPKSGALIAFEPESADWQSRIPRKHWPQPGQRVWMRYQYLDGICKGDGNSRPCRIEHYPMGW</sequence>
<evidence type="ECO:0000256" key="1">
    <source>
        <dbReference type="SAM" id="SignalP"/>
    </source>
</evidence>
<evidence type="ECO:0000313" key="3">
    <source>
        <dbReference type="Proteomes" id="UP000198145"/>
    </source>
</evidence>
<comment type="caution">
    <text evidence="2">The sequence shown here is derived from an EMBL/GenBank/DDBJ whole genome shotgun (WGS) entry which is preliminary data.</text>
</comment>
<evidence type="ECO:0000313" key="2">
    <source>
        <dbReference type="EMBL" id="OWP52440.1"/>
    </source>
</evidence>
<feature type="chain" id="PRO_5011241282" evidence="1">
    <location>
        <begin position="22"/>
        <end position="121"/>
    </location>
</feature>
<feature type="signal peptide" evidence="1">
    <location>
        <begin position="1"/>
        <end position="21"/>
    </location>
</feature>
<proteinExistence type="predicted"/>
<protein>
    <submittedName>
        <fullName evidence="2">Uncharacterized protein</fullName>
    </submittedName>
</protein>
<keyword evidence="1" id="KW-0732">Signal</keyword>
<accession>A0A246FG90</accession>
<dbReference type="RefSeq" id="WP_017521411.1">
    <property type="nucleotide sequence ID" value="NZ_CP189774.1"/>
</dbReference>